<gene>
    <name evidence="2" type="ORF">GCM10009824_16610</name>
</gene>
<dbReference type="PANTHER" id="PTHR43792">
    <property type="entry name" value="GNAT FAMILY, PUTATIVE (AFU_ORTHOLOGUE AFUA_3G00765)-RELATED-RELATED"/>
    <property type="match status" value="1"/>
</dbReference>
<dbReference type="InterPro" id="IPR016181">
    <property type="entry name" value="Acyl_CoA_acyltransferase"/>
</dbReference>
<reference evidence="2 3" key="1">
    <citation type="journal article" date="2019" name="Int. J. Syst. Evol. Microbiol.">
        <title>The Global Catalogue of Microorganisms (GCM) 10K type strain sequencing project: providing services to taxonomists for standard genome sequencing and annotation.</title>
        <authorList>
            <consortium name="The Broad Institute Genomics Platform"/>
            <consortium name="The Broad Institute Genome Sequencing Center for Infectious Disease"/>
            <person name="Wu L."/>
            <person name="Ma J."/>
        </authorList>
    </citation>
    <scope>NUCLEOTIDE SEQUENCE [LARGE SCALE GENOMIC DNA]</scope>
    <source>
        <strain evidence="2 3">JCM 15914</strain>
    </source>
</reference>
<dbReference type="PANTHER" id="PTHR43792:SF1">
    <property type="entry name" value="N-ACETYLTRANSFERASE DOMAIN-CONTAINING PROTEIN"/>
    <property type="match status" value="1"/>
</dbReference>
<evidence type="ECO:0000313" key="2">
    <source>
        <dbReference type="EMBL" id="GAA2117281.1"/>
    </source>
</evidence>
<proteinExistence type="predicted"/>
<comment type="caution">
    <text evidence="2">The sequence shown here is derived from an EMBL/GenBank/DDBJ whole genome shotgun (WGS) entry which is preliminary data.</text>
</comment>
<sequence>MTLRPYSLADVAFVQDLYSRADVQRYIGDGTQRVRTMDEAWVKIAAWNERYSDEPVQGLWAVCLKDGTVTGSLLLKPIPDSGTKVERDIEIGWHFHPDHWGRGYATEAAWAVLEHAFASGLHRVVAVTDPANTASQAVCLRLGMTHLGLSKAYYDAACELFDITAPPVGKGYSYGEQP</sequence>
<name>A0ABN2XVX3_9MICC</name>
<evidence type="ECO:0000259" key="1">
    <source>
        <dbReference type="PROSITE" id="PS51186"/>
    </source>
</evidence>
<evidence type="ECO:0000313" key="3">
    <source>
        <dbReference type="Proteomes" id="UP001500166"/>
    </source>
</evidence>
<dbReference type="CDD" id="cd04301">
    <property type="entry name" value="NAT_SF"/>
    <property type="match status" value="1"/>
</dbReference>
<dbReference type="InterPro" id="IPR051531">
    <property type="entry name" value="N-acetyltransferase"/>
</dbReference>
<dbReference type="SUPFAM" id="SSF55729">
    <property type="entry name" value="Acyl-CoA N-acyltransferases (Nat)"/>
    <property type="match status" value="1"/>
</dbReference>
<feature type="domain" description="N-acetyltransferase" evidence="1">
    <location>
        <begin position="1"/>
        <end position="164"/>
    </location>
</feature>
<organism evidence="2 3">
    <name type="scientific">Kocuria atrinae</name>
    <dbReference type="NCBI Taxonomy" id="592377"/>
    <lineage>
        <taxon>Bacteria</taxon>
        <taxon>Bacillati</taxon>
        <taxon>Actinomycetota</taxon>
        <taxon>Actinomycetes</taxon>
        <taxon>Micrococcales</taxon>
        <taxon>Micrococcaceae</taxon>
        <taxon>Kocuria</taxon>
    </lineage>
</organism>
<dbReference type="Pfam" id="PF13302">
    <property type="entry name" value="Acetyltransf_3"/>
    <property type="match status" value="1"/>
</dbReference>
<dbReference type="Gene3D" id="3.40.630.30">
    <property type="match status" value="1"/>
</dbReference>
<accession>A0ABN2XVX3</accession>
<keyword evidence="3" id="KW-1185">Reference proteome</keyword>
<protein>
    <submittedName>
        <fullName evidence="2">GNAT family N-acetyltransferase</fullName>
    </submittedName>
</protein>
<dbReference type="PROSITE" id="PS51186">
    <property type="entry name" value="GNAT"/>
    <property type="match status" value="1"/>
</dbReference>
<dbReference type="EMBL" id="BAAAQA010000016">
    <property type="protein sequence ID" value="GAA2117281.1"/>
    <property type="molecule type" value="Genomic_DNA"/>
</dbReference>
<dbReference type="InterPro" id="IPR000182">
    <property type="entry name" value="GNAT_dom"/>
</dbReference>
<dbReference type="Proteomes" id="UP001500166">
    <property type="component" value="Unassembled WGS sequence"/>
</dbReference>